<comment type="caution">
    <text evidence="4">The sequence shown here is derived from an EMBL/GenBank/DDBJ whole genome shotgun (WGS) entry which is preliminary data.</text>
</comment>
<keyword evidence="1" id="KW-0547">Nucleotide-binding</keyword>
<evidence type="ECO:0000256" key="2">
    <source>
        <dbReference type="ARBA" id="ARBA00022840"/>
    </source>
</evidence>
<protein>
    <recommendedName>
        <fullName evidence="3">ABC transporter domain-containing protein</fullName>
    </recommendedName>
</protein>
<dbReference type="Proteomes" id="UP000030012">
    <property type="component" value="Unassembled WGS sequence"/>
</dbReference>
<dbReference type="GO" id="GO:0005524">
    <property type="term" value="F:ATP binding"/>
    <property type="evidence" value="ECO:0007669"/>
    <property type="project" value="UniProtKB-KW"/>
</dbReference>
<dbReference type="EMBL" id="JENJ01000033">
    <property type="protein sequence ID" value="KGM95771.1"/>
    <property type="molecule type" value="Genomic_DNA"/>
</dbReference>
<keyword evidence="2" id="KW-0067">ATP-binding</keyword>
<feature type="non-terminal residue" evidence="4">
    <location>
        <position position="1"/>
    </location>
</feature>
<dbReference type="InterPro" id="IPR027417">
    <property type="entry name" value="P-loop_NTPase"/>
</dbReference>
<evidence type="ECO:0000256" key="1">
    <source>
        <dbReference type="ARBA" id="ARBA00022741"/>
    </source>
</evidence>
<evidence type="ECO:0000313" key="5">
    <source>
        <dbReference type="Proteomes" id="UP000030012"/>
    </source>
</evidence>
<dbReference type="AlphaFoldDB" id="A0A0A0I658"/>
<dbReference type="Pfam" id="PF00005">
    <property type="entry name" value="ABC_tran"/>
    <property type="match status" value="1"/>
</dbReference>
<organism evidence="4 5">
    <name type="scientific">Clostridium novyi A str. 4552</name>
    <dbReference type="NCBI Taxonomy" id="1444289"/>
    <lineage>
        <taxon>Bacteria</taxon>
        <taxon>Bacillati</taxon>
        <taxon>Bacillota</taxon>
        <taxon>Clostridia</taxon>
        <taxon>Eubacteriales</taxon>
        <taxon>Clostridiaceae</taxon>
        <taxon>Clostridium</taxon>
    </lineage>
</organism>
<dbReference type="SUPFAM" id="SSF52540">
    <property type="entry name" value="P-loop containing nucleoside triphosphate hydrolases"/>
    <property type="match status" value="1"/>
</dbReference>
<dbReference type="InterPro" id="IPR003593">
    <property type="entry name" value="AAA+_ATPase"/>
</dbReference>
<evidence type="ECO:0000259" key="3">
    <source>
        <dbReference type="PROSITE" id="PS50893"/>
    </source>
</evidence>
<dbReference type="InterPro" id="IPR039421">
    <property type="entry name" value="Type_1_exporter"/>
</dbReference>
<dbReference type="SMART" id="SM00382">
    <property type="entry name" value="AAA"/>
    <property type="match status" value="1"/>
</dbReference>
<dbReference type="PANTHER" id="PTHR43394:SF1">
    <property type="entry name" value="ATP-BINDING CASSETTE SUB-FAMILY B MEMBER 10, MITOCHONDRIAL"/>
    <property type="match status" value="1"/>
</dbReference>
<dbReference type="PANTHER" id="PTHR43394">
    <property type="entry name" value="ATP-DEPENDENT PERMEASE MDL1, MITOCHONDRIAL"/>
    <property type="match status" value="1"/>
</dbReference>
<accession>A0A0A0I658</accession>
<dbReference type="GO" id="GO:0016887">
    <property type="term" value="F:ATP hydrolysis activity"/>
    <property type="evidence" value="ECO:0007669"/>
    <property type="project" value="InterPro"/>
</dbReference>
<sequence>IYYIIGKNGSGKSTLIDLILGLYPNYEGEIYYNDINIKEIDIESVRKNLISVTEQEPNLINTTLIDNFTYGFSQYDLGEIEKYCKKLSIYEFIINLPNKFNFIIGDNSSKISGGEKQKISLIHSLIKKSNILILDEPTSALDKHSVNQLKDILQDIKTNKIIIIITHDNDLLDIADSVIELY</sequence>
<gene>
    <name evidence="4" type="ORF">Z968_08265</name>
</gene>
<dbReference type="Gene3D" id="3.40.50.300">
    <property type="entry name" value="P-loop containing nucleotide triphosphate hydrolases"/>
    <property type="match status" value="1"/>
</dbReference>
<name>A0A0A0I658_CLONO</name>
<reference evidence="4 5" key="1">
    <citation type="submission" date="2014-01" db="EMBL/GenBank/DDBJ databases">
        <title>Plasmidome dynamics in the species complex Clostridium novyi sensu lato converts strains of independent lineages into distinctly different pathogens.</title>
        <authorList>
            <person name="Skarin H."/>
            <person name="Segerman B."/>
        </authorList>
    </citation>
    <scope>NUCLEOTIDE SEQUENCE [LARGE SCALE GENOMIC DNA]</scope>
    <source>
        <strain evidence="4 5">4552</strain>
    </source>
</reference>
<dbReference type="InterPro" id="IPR003439">
    <property type="entry name" value="ABC_transporter-like_ATP-bd"/>
</dbReference>
<evidence type="ECO:0000313" key="4">
    <source>
        <dbReference type="EMBL" id="KGM95771.1"/>
    </source>
</evidence>
<feature type="domain" description="ABC transporter" evidence="3">
    <location>
        <begin position="1"/>
        <end position="182"/>
    </location>
</feature>
<dbReference type="RefSeq" id="WP_039255519.1">
    <property type="nucleotide sequence ID" value="NZ_JENJ01000033.1"/>
</dbReference>
<proteinExistence type="predicted"/>
<dbReference type="GO" id="GO:0015421">
    <property type="term" value="F:ABC-type oligopeptide transporter activity"/>
    <property type="evidence" value="ECO:0007669"/>
    <property type="project" value="TreeGrafter"/>
</dbReference>
<dbReference type="PROSITE" id="PS50893">
    <property type="entry name" value="ABC_TRANSPORTER_2"/>
    <property type="match status" value="1"/>
</dbReference>